<dbReference type="RefSeq" id="XP_002183155.1">
    <property type="nucleotide sequence ID" value="XM_002183119.1"/>
</dbReference>
<dbReference type="PaxDb" id="2850-Phatr39006"/>
<organism evidence="2 3">
    <name type="scientific">Phaeodactylum tricornutum (strain CCAP 1055/1)</name>
    <dbReference type="NCBI Taxonomy" id="556484"/>
    <lineage>
        <taxon>Eukaryota</taxon>
        <taxon>Sar</taxon>
        <taxon>Stramenopiles</taxon>
        <taxon>Ochrophyta</taxon>
        <taxon>Bacillariophyta</taxon>
        <taxon>Bacillariophyceae</taxon>
        <taxon>Bacillariophycidae</taxon>
        <taxon>Naviculales</taxon>
        <taxon>Phaeodactylaceae</taxon>
        <taxon>Phaeodactylum</taxon>
    </lineage>
</organism>
<sequence length="668" mass="72260">MASPNAIDPHQPTRSGSSQGLPQSSRSRDQSMRISPSNGDSDCQQWRPFALPSNRDASYVQKSAGSQVTRLDEVKTVLPTNFATAPIFRGVPAIQPGENFCSSTTGLASTSPEELKPSSDCVRRGGATSESTYLDHLVDMSSINSSFYNEVGAGTSPNTDPSPGLPIGCSPVSTRQSGKESQPFLPTSLPISFRDLASGIPGEVKSNFLTGEPLLMDEDDLSISIEDETNAHFNDTNSVNLDPTKNTAAKKTPSRTLRPISTSRNSSSLKKGSTINARSRKRKKTPSVSTISHRDENFLGRKPKFVKDPVFLNSAPSSNSISSRQKRATLELVGPDAPQMQTLWRMLAFLEGNPNPTFSTVASDVRKEIALCTKRHLDGEHRFRHLPGAIFERLVAQFGGDWFRVVFLESQTPNRTVRKKSVEPFDGAGALAKVGVQSNPCKRVTDHLSSHVPKSRGSLSINPTDRLVDTLVISEAEQGRTETSPLKTVKDGSVDKKEALGRGSTAGVQLIEAPSTMTKESSPKARTSTVMEESEHPSLAKYENPANATLPITGNTKASPNIVLEGLVENVLRGNVVLAPVGHNTQIPTAPELCVAYGYFLGQRGSLSPALPLSPLCKSRPRHEEQLLCQARTGSALVSDLSRPERYTFWKALWTLQSDEATAFANTV</sequence>
<keyword evidence="3" id="KW-1185">Reference proteome</keyword>
<gene>
    <name evidence="2" type="ORF">PHATRDRAFT_39006</name>
</gene>
<dbReference type="HOGENOM" id="CLU_411336_0_0_1"/>
<dbReference type="AlphaFoldDB" id="B7G7J7"/>
<feature type="region of interest" description="Disordered" evidence="1">
    <location>
        <begin position="104"/>
        <end position="126"/>
    </location>
</feature>
<evidence type="ECO:0000313" key="3">
    <source>
        <dbReference type="Proteomes" id="UP000000759"/>
    </source>
</evidence>
<protein>
    <submittedName>
        <fullName evidence="2">Uncharacterized protein</fullName>
    </submittedName>
</protein>
<evidence type="ECO:0000313" key="2">
    <source>
        <dbReference type="EMBL" id="EEC45373.1"/>
    </source>
</evidence>
<dbReference type="GeneID" id="7194703"/>
<name>B7G7J7_PHATC</name>
<accession>B7G7J7</accession>
<feature type="compositionally biased region" description="Polar residues" evidence="1">
    <location>
        <begin position="32"/>
        <end position="44"/>
    </location>
</feature>
<dbReference type="EMBL" id="CM000620">
    <property type="protein sequence ID" value="EEC45373.1"/>
    <property type="molecule type" value="Genomic_DNA"/>
</dbReference>
<dbReference type="InParanoid" id="B7G7J7"/>
<proteinExistence type="predicted"/>
<dbReference type="Proteomes" id="UP000000759">
    <property type="component" value="Chromosome 18"/>
</dbReference>
<feature type="region of interest" description="Disordered" evidence="1">
    <location>
        <begin position="233"/>
        <end position="295"/>
    </location>
</feature>
<dbReference type="KEGG" id="pti:PHATRDRAFT_39006"/>
<feature type="compositionally biased region" description="Basic and acidic residues" evidence="1">
    <location>
        <begin position="113"/>
        <end position="123"/>
    </location>
</feature>
<feature type="compositionally biased region" description="Polar residues" evidence="1">
    <location>
        <begin position="259"/>
        <end position="277"/>
    </location>
</feature>
<feature type="compositionally biased region" description="Polar residues" evidence="1">
    <location>
        <begin position="12"/>
        <end position="25"/>
    </location>
</feature>
<reference evidence="2 3" key="1">
    <citation type="journal article" date="2008" name="Nature">
        <title>The Phaeodactylum genome reveals the evolutionary history of diatom genomes.</title>
        <authorList>
            <person name="Bowler C."/>
            <person name="Allen A.E."/>
            <person name="Badger J.H."/>
            <person name="Grimwood J."/>
            <person name="Jabbari K."/>
            <person name="Kuo A."/>
            <person name="Maheswari U."/>
            <person name="Martens C."/>
            <person name="Maumus F."/>
            <person name="Otillar R.P."/>
            <person name="Rayko E."/>
            <person name="Salamov A."/>
            <person name="Vandepoele K."/>
            <person name="Beszteri B."/>
            <person name="Gruber A."/>
            <person name="Heijde M."/>
            <person name="Katinka M."/>
            <person name="Mock T."/>
            <person name="Valentin K."/>
            <person name="Verret F."/>
            <person name="Berges J.A."/>
            <person name="Brownlee C."/>
            <person name="Cadoret J.P."/>
            <person name="Chiovitti A."/>
            <person name="Choi C.J."/>
            <person name="Coesel S."/>
            <person name="De Martino A."/>
            <person name="Detter J.C."/>
            <person name="Durkin C."/>
            <person name="Falciatore A."/>
            <person name="Fournet J."/>
            <person name="Haruta M."/>
            <person name="Huysman M.J."/>
            <person name="Jenkins B.D."/>
            <person name="Jiroutova K."/>
            <person name="Jorgensen R.E."/>
            <person name="Joubert Y."/>
            <person name="Kaplan A."/>
            <person name="Kroger N."/>
            <person name="Kroth P.G."/>
            <person name="La Roche J."/>
            <person name="Lindquist E."/>
            <person name="Lommer M."/>
            <person name="Martin-Jezequel V."/>
            <person name="Lopez P.J."/>
            <person name="Lucas S."/>
            <person name="Mangogna M."/>
            <person name="McGinnis K."/>
            <person name="Medlin L.K."/>
            <person name="Montsant A."/>
            <person name="Oudot-Le Secq M.P."/>
            <person name="Napoli C."/>
            <person name="Obornik M."/>
            <person name="Parker M.S."/>
            <person name="Petit J.L."/>
            <person name="Porcel B.M."/>
            <person name="Poulsen N."/>
            <person name="Robison M."/>
            <person name="Rychlewski L."/>
            <person name="Rynearson T.A."/>
            <person name="Schmutz J."/>
            <person name="Shapiro H."/>
            <person name="Siaut M."/>
            <person name="Stanley M."/>
            <person name="Sussman M.R."/>
            <person name="Taylor A.R."/>
            <person name="Vardi A."/>
            <person name="von Dassow P."/>
            <person name="Vyverman W."/>
            <person name="Willis A."/>
            <person name="Wyrwicz L.S."/>
            <person name="Rokhsar D.S."/>
            <person name="Weissenbach J."/>
            <person name="Armbrust E.V."/>
            <person name="Green B.R."/>
            <person name="Van de Peer Y."/>
            <person name="Grigoriev I.V."/>
        </authorList>
    </citation>
    <scope>NUCLEOTIDE SEQUENCE [LARGE SCALE GENOMIC DNA]</scope>
    <source>
        <strain evidence="2 3">CCAP 1055/1</strain>
    </source>
</reference>
<reference evidence="3" key="2">
    <citation type="submission" date="2008-08" db="EMBL/GenBank/DDBJ databases">
        <authorList>
            <consortium name="Diatom Consortium"/>
            <person name="Grigoriev I."/>
            <person name="Grimwood J."/>
            <person name="Kuo A."/>
            <person name="Otillar R.P."/>
            <person name="Salamov A."/>
            <person name="Detter J.C."/>
            <person name="Lindquist E."/>
            <person name="Shapiro H."/>
            <person name="Lucas S."/>
            <person name="Glavina del Rio T."/>
            <person name="Pitluck S."/>
            <person name="Rokhsar D."/>
            <person name="Bowler C."/>
        </authorList>
    </citation>
    <scope>GENOME REANNOTATION</scope>
    <source>
        <strain evidence="3">CCAP 1055/1</strain>
    </source>
</reference>
<evidence type="ECO:0000256" key="1">
    <source>
        <dbReference type="SAM" id="MobiDB-lite"/>
    </source>
</evidence>
<feature type="compositionally biased region" description="Polar residues" evidence="1">
    <location>
        <begin position="233"/>
        <end position="249"/>
    </location>
</feature>
<feature type="region of interest" description="Disordered" evidence="1">
    <location>
        <begin position="1"/>
        <end position="66"/>
    </location>
</feature>